<comment type="subcellular location">
    <subcellularLocation>
        <location evidence="1">Membrane</location>
    </subcellularLocation>
</comment>
<dbReference type="PROSITE" id="PS00379">
    <property type="entry name" value="CDP_ALCOHOL_P_TRANSF"/>
    <property type="match status" value="1"/>
</dbReference>
<dbReference type="GO" id="GO:0016020">
    <property type="term" value="C:membrane"/>
    <property type="evidence" value="ECO:0007669"/>
    <property type="project" value="UniProtKB-SubCell"/>
</dbReference>
<keyword evidence="8" id="KW-1185">Reference proteome</keyword>
<evidence type="ECO:0000256" key="6">
    <source>
        <dbReference type="SAM" id="Phobius"/>
    </source>
</evidence>
<feature type="transmembrane region" description="Helical" evidence="6">
    <location>
        <begin position="344"/>
        <end position="365"/>
    </location>
</feature>
<dbReference type="OrthoDB" id="196717at2759"/>
<comment type="similarity">
    <text evidence="2 5">Belongs to the CDP-alcohol phosphatidyltransferase class-I family.</text>
</comment>
<keyword evidence="3 5" id="KW-0808">Transferase</keyword>
<proteinExistence type="inferred from homology"/>
<dbReference type="InterPro" id="IPR043130">
    <property type="entry name" value="CDP-OH_PTrfase_TM_dom"/>
</dbReference>
<gene>
    <name evidence="7" type="ORF">NADFUDRAFT_49300</name>
</gene>
<dbReference type="PIRSF" id="PIRSF015665">
    <property type="entry name" value="CHOPT"/>
    <property type="match status" value="1"/>
</dbReference>
<evidence type="ECO:0000256" key="5">
    <source>
        <dbReference type="RuleBase" id="RU003750"/>
    </source>
</evidence>
<feature type="transmembrane region" description="Helical" evidence="6">
    <location>
        <begin position="243"/>
        <end position="265"/>
    </location>
</feature>
<feature type="transmembrane region" description="Helical" evidence="6">
    <location>
        <begin position="309"/>
        <end position="332"/>
    </location>
</feature>
<keyword evidence="6" id="KW-1133">Transmembrane helix</keyword>
<dbReference type="AlphaFoldDB" id="A0A1E3PTB3"/>
<evidence type="ECO:0000313" key="8">
    <source>
        <dbReference type="Proteomes" id="UP000095009"/>
    </source>
</evidence>
<dbReference type="InterPro" id="IPR048254">
    <property type="entry name" value="CDP_ALCOHOL_P_TRANSF_CS"/>
</dbReference>
<evidence type="ECO:0000256" key="4">
    <source>
        <dbReference type="ARBA" id="ARBA00023136"/>
    </source>
</evidence>
<dbReference type="Gene3D" id="1.20.120.1760">
    <property type="match status" value="1"/>
</dbReference>
<feature type="transmembrane region" description="Helical" evidence="6">
    <location>
        <begin position="197"/>
        <end position="216"/>
    </location>
</feature>
<evidence type="ECO:0000313" key="7">
    <source>
        <dbReference type="EMBL" id="ODQ68661.1"/>
    </source>
</evidence>
<feature type="transmembrane region" description="Helical" evidence="6">
    <location>
        <begin position="277"/>
        <end position="297"/>
    </location>
</feature>
<dbReference type="InterPro" id="IPR014472">
    <property type="entry name" value="CHOPT"/>
</dbReference>
<protein>
    <submittedName>
        <fullName evidence="7">Choline/ethanolaminephosphotransferase</fullName>
    </submittedName>
</protein>
<feature type="transmembrane region" description="Helical" evidence="6">
    <location>
        <begin position="68"/>
        <end position="88"/>
    </location>
</feature>
<name>A0A1E3PTB3_9ASCO</name>
<keyword evidence="4 6" id="KW-0472">Membrane</keyword>
<dbReference type="GO" id="GO:0016780">
    <property type="term" value="F:phosphotransferase activity, for other substituted phosphate groups"/>
    <property type="evidence" value="ECO:0007669"/>
    <property type="project" value="InterPro"/>
</dbReference>
<dbReference type="GO" id="GO:0008654">
    <property type="term" value="P:phospholipid biosynthetic process"/>
    <property type="evidence" value="ECO:0007669"/>
    <property type="project" value="InterPro"/>
</dbReference>
<dbReference type="PANTHER" id="PTHR10414:SF77">
    <property type="entry name" value="CDP-ALCOHOL PHOSPHATIDYLTRANSFERASE FAMILY PROTEIN"/>
    <property type="match status" value="1"/>
</dbReference>
<dbReference type="PANTHER" id="PTHR10414">
    <property type="entry name" value="ETHANOLAMINEPHOSPHOTRANSFERASE"/>
    <property type="match status" value="1"/>
</dbReference>
<dbReference type="Pfam" id="PF01066">
    <property type="entry name" value="CDP-OH_P_transf"/>
    <property type="match status" value="1"/>
</dbReference>
<dbReference type="STRING" id="857566.A0A1E3PTB3"/>
<reference evidence="7 8" key="1">
    <citation type="journal article" date="2016" name="Proc. Natl. Acad. Sci. U.S.A.">
        <title>Comparative genomics of biotechnologically important yeasts.</title>
        <authorList>
            <person name="Riley R."/>
            <person name="Haridas S."/>
            <person name="Wolfe K.H."/>
            <person name="Lopes M.R."/>
            <person name="Hittinger C.T."/>
            <person name="Goeker M."/>
            <person name="Salamov A.A."/>
            <person name="Wisecaver J.H."/>
            <person name="Long T.M."/>
            <person name="Calvey C.H."/>
            <person name="Aerts A.L."/>
            <person name="Barry K.W."/>
            <person name="Choi C."/>
            <person name="Clum A."/>
            <person name="Coughlan A.Y."/>
            <person name="Deshpande S."/>
            <person name="Douglass A.P."/>
            <person name="Hanson S.J."/>
            <person name="Klenk H.-P."/>
            <person name="LaButti K.M."/>
            <person name="Lapidus A."/>
            <person name="Lindquist E.A."/>
            <person name="Lipzen A.M."/>
            <person name="Meier-Kolthoff J.P."/>
            <person name="Ohm R.A."/>
            <person name="Otillar R.P."/>
            <person name="Pangilinan J.L."/>
            <person name="Peng Y."/>
            <person name="Rokas A."/>
            <person name="Rosa C.A."/>
            <person name="Scheuner C."/>
            <person name="Sibirny A.A."/>
            <person name="Slot J.C."/>
            <person name="Stielow J.B."/>
            <person name="Sun H."/>
            <person name="Kurtzman C.P."/>
            <person name="Blackwell M."/>
            <person name="Grigoriev I.V."/>
            <person name="Jeffries T.W."/>
        </authorList>
    </citation>
    <scope>NUCLEOTIDE SEQUENCE [LARGE SCALE GENOMIC DNA]</scope>
    <source>
        <strain evidence="7 8">DSM 6958</strain>
    </source>
</reference>
<sequence>MDTILAHIRGFCFVKDMEESYLLKSEALVNLRTYKYQGVDKSKLSEYVLNPYWTWCAKFMPPSLAPNMITVIGFTAILFNVFSVLVWIPDLQGPAPALVYISFGLGLWFYQTMDNIDGKQARRTGSSSPLGELFDHGLDSINCALGGLIQAATIGLGSTSMGALTALAPCIAMYLSAWETYHTHVLYLGYINGPTEGILVAVLSMLVTGIYGPGIWDMLLIDAIPLSLYSKDFWFAQYTLRELWNFVIPTAILLGHMPACLYNVYKHKKEKREPFADTLTGLIPITALIILVSLWLSSPYSTVLDNNHLALFAITCSLLFGKITTAMTLAHLTNQSYPLWNDAYWPVIMGFGLFGFIPRLMPVTIFRDAITKLELVYLWAAFLFSVSLFTYWSVTVIARLCKFLNIQCFTIGPAIDLGKSS</sequence>
<dbReference type="InterPro" id="IPR000462">
    <property type="entry name" value="CDP-OH_P_trans"/>
</dbReference>
<feature type="transmembrane region" description="Helical" evidence="6">
    <location>
        <begin position="377"/>
        <end position="398"/>
    </location>
</feature>
<keyword evidence="6" id="KW-0812">Transmembrane</keyword>
<evidence type="ECO:0000256" key="2">
    <source>
        <dbReference type="ARBA" id="ARBA00010441"/>
    </source>
</evidence>
<feature type="transmembrane region" description="Helical" evidence="6">
    <location>
        <begin position="94"/>
        <end position="113"/>
    </location>
</feature>
<dbReference type="Proteomes" id="UP000095009">
    <property type="component" value="Unassembled WGS sequence"/>
</dbReference>
<organism evidence="7 8">
    <name type="scientific">Nadsonia fulvescens var. elongata DSM 6958</name>
    <dbReference type="NCBI Taxonomy" id="857566"/>
    <lineage>
        <taxon>Eukaryota</taxon>
        <taxon>Fungi</taxon>
        <taxon>Dikarya</taxon>
        <taxon>Ascomycota</taxon>
        <taxon>Saccharomycotina</taxon>
        <taxon>Dipodascomycetes</taxon>
        <taxon>Dipodascales</taxon>
        <taxon>Dipodascales incertae sedis</taxon>
        <taxon>Nadsonia</taxon>
    </lineage>
</organism>
<accession>A0A1E3PTB3</accession>
<dbReference type="EMBL" id="KV454406">
    <property type="protein sequence ID" value="ODQ68661.1"/>
    <property type="molecule type" value="Genomic_DNA"/>
</dbReference>
<evidence type="ECO:0000256" key="3">
    <source>
        <dbReference type="ARBA" id="ARBA00022679"/>
    </source>
</evidence>
<evidence type="ECO:0000256" key="1">
    <source>
        <dbReference type="ARBA" id="ARBA00004370"/>
    </source>
</evidence>